<evidence type="ECO:0000256" key="10">
    <source>
        <dbReference type="SAM" id="MobiDB-lite"/>
    </source>
</evidence>
<evidence type="ECO:0000256" key="8">
    <source>
        <dbReference type="ARBA" id="ARBA00023242"/>
    </source>
</evidence>
<dbReference type="InterPro" id="IPR011011">
    <property type="entry name" value="Znf_FYVE_PHD"/>
</dbReference>
<keyword evidence="8" id="KW-0539">Nucleus</keyword>
<keyword evidence="3" id="KW-0677">Repeat</keyword>
<evidence type="ECO:0000256" key="5">
    <source>
        <dbReference type="ARBA" id="ARBA00022833"/>
    </source>
</evidence>
<dbReference type="GO" id="GO:0008270">
    <property type="term" value="F:zinc ion binding"/>
    <property type="evidence" value="ECO:0007669"/>
    <property type="project" value="UniProtKB-KW"/>
</dbReference>
<dbReference type="PROSITE" id="PS01359">
    <property type="entry name" value="ZF_PHD_1"/>
    <property type="match status" value="1"/>
</dbReference>
<evidence type="ECO:0000256" key="4">
    <source>
        <dbReference type="ARBA" id="ARBA00022771"/>
    </source>
</evidence>
<evidence type="ECO:0000256" key="9">
    <source>
        <dbReference type="PROSITE-ProRule" id="PRU00146"/>
    </source>
</evidence>
<feature type="domain" description="PHD-type" evidence="11">
    <location>
        <begin position="298"/>
        <end position="357"/>
    </location>
</feature>
<evidence type="ECO:0000259" key="11">
    <source>
        <dbReference type="PROSITE" id="PS50016"/>
    </source>
</evidence>
<dbReference type="GO" id="GO:0005634">
    <property type="term" value="C:nucleus"/>
    <property type="evidence" value="ECO:0007669"/>
    <property type="project" value="UniProtKB-SubCell"/>
</dbReference>
<protein>
    <submittedName>
        <fullName evidence="13">Uncharacterized protein</fullName>
    </submittedName>
</protein>
<dbReference type="InterPro" id="IPR013083">
    <property type="entry name" value="Znf_RING/FYVE/PHD"/>
</dbReference>
<feature type="domain" description="PHD-type" evidence="11">
    <location>
        <begin position="160"/>
        <end position="218"/>
    </location>
</feature>
<reference evidence="13 14" key="1">
    <citation type="submission" date="2020-10" db="EMBL/GenBank/DDBJ databases">
        <title>The Coptis chinensis genome and diversification of protoberbering-type alkaloids.</title>
        <authorList>
            <person name="Wang B."/>
            <person name="Shu S."/>
            <person name="Song C."/>
            <person name="Liu Y."/>
        </authorList>
    </citation>
    <scope>NUCLEOTIDE SEQUENCE [LARGE SCALE GENOMIC DNA]</scope>
    <source>
        <strain evidence="13">HL-2020</strain>
        <tissue evidence="13">Leaf</tissue>
    </source>
</reference>
<keyword evidence="6" id="KW-0805">Transcription regulation</keyword>
<dbReference type="InterPro" id="IPR019786">
    <property type="entry name" value="Zinc_finger_PHD-type_CS"/>
</dbReference>
<evidence type="ECO:0000256" key="6">
    <source>
        <dbReference type="ARBA" id="ARBA00023015"/>
    </source>
</evidence>
<dbReference type="InterPro" id="IPR001965">
    <property type="entry name" value="Znf_PHD"/>
</dbReference>
<evidence type="ECO:0000256" key="1">
    <source>
        <dbReference type="ARBA" id="ARBA00004123"/>
    </source>
</evidence>
<evidence type="ECO:0000313" key="13">
    <source>
        <dbReference type="EMBL" id="KAF9592739.1"/>
    </source>
</evidence>
<feature type="region of interest" description="Disordered" evidence="10">
    <location>
        <begin position="448"/>
        <end position="475"/>
    </location>
</feature>
<dbReference type="SUPFAM" id="SSF57903">
    <property type="entry name" value="FYVE/PHD zinc finger"/>
    <property type="match status" value="3"/>
</dbReference>
<dbReference type="PROSITE" id="PS50016">
    <property type="entry name" value="ZF_PHD_2"/>
    <property type="match status" value="2"/>
</dbReference>
<accession>A0A835H4H4</accession>
<comment type="caution">
    <text evidence="13">The sequence shown here is derived from an EMBL/GenBank/DDBJ whole genome shotgun (WGS) entry which is preliminary data.</text>
</comment>
<comment type="subcellular location">
    <subcellularLocation>
        <location evidence="1">Nucleus</location>
    </subcellularLocation>
</comment>
<dbReference type="Gene3D" id="3.30.40.10">
    <property type="entry name" value="Zinc/RING finger domain, C3HC4 (zinc finger)"/>
    <property type="match status" value="3"/>
</dbReference>
<proteinExistence type="predicted"/>
<dbReference type="PANTHER" id="PTHR45888:SF4">
    <property type="entry name" value="PHD FINGER PROTEIN 10"/>
    <property type="match status" value="1"/>
</dbReference>
<dbReference type="SMART" id="SM00249">
    <property type="entry name" value="PHD"/>
    <property type="match status" value="3"/>
</dbReference>
<keyword evidence="14" id="KW-1185">Reference proteome</keyword>
<sequence>MMAFHVACPITCERICYCPLGFGKKIIKKCFLDDVFKVEQFFNDPWCVKVNKDSQTVQVLVPKVVVPPPAPLPIHIGNSNAAVDVVVVNKEVVESGGGGDGEREEKEMLSLQAKRIALQKQAFEASIAAEEYVRKIESGVLMDDSGEALPDHFREDQGMKVMCRICFDGENEGSEKASRMLACKLCNKKYHRSCLKSWGLHRDLFHLSSWVCSSCRTCEVCRRTGNPTKFMFCKRCDGAHHCYCLQHAQKNVSIGPYLCPKHTKCHSCASNVSGNGPSTKWFLGYTFCDACGRLFVKGNYCPVCLKVYRDTEPTPMVCCDVCQRWVHCQCDGISDDKYLQFQADGNLYYKCAACRGECYKVTGPEDAVQEVWRRRDKADHDLIASLRDAAGLPSEEAFSVSIYSDDEDYNPTVSKNDPGGSLKFSVKGSGLKGTKKKSSKKIYGKKKRISSLATSGEDAHHSFDGHAINDQLSST</sequence>
<keyword evidence="5" id="KW-0862">Zinc</keyword>
<organism evidence="13 14">
    <name type="scientific">Coptis chinensis</name>
    <dbReference type="NCBI Taxonomy" id="261450"/>
    <lineage>
        <taxon>Eukaryota</taxon>
        <taxon>Viridiplantae</taxon>
        <taxon>Streptophyta</taxon>
        <taxon>Embryophyta</taxon>
        <taxon>Tracheophyta</taxon>
        <taxon>Spermatophyta</taxon>
        <taxon>Magnoliopsida</taxon>
        <taxon>Ranunculales</taxon>
        <taxon>Ranunculaceae</taxon>
        <taxon>Coptidoideae</taxon>
        <taxon>Coptis</taxon>
    </lineage>
</organism>
<dbReference type="InterPro" id="IPR019787">
    <property type="entry name" value="Znf_PHD-finger"/>
</dbReference>
<dbReference type="PANTHER" id="PTHR45888">
    <property type="entry name" value="HL01030P-RELATED"/>
    <property type="match status" value="1"/>
</dbReference>
<dbReference type="EMBL" id="JADFTS010000008">
    <property type="protein sequence ID" value="KAF9592739.1"/>
    <property type="molecule type" value="Genomic_DNA"/>
</dbReference>
<evidence type="ECO:0000256" key="3">
    <source>
        <dbReference type="ARBA" id="ARBA00022737"/>
    </source>
</evidence>
<dbReference type="AlphaFoldDB" id="A0A835H4H4"/>
<feature type="domain" description="RING-CH-type" evidence="12">
    <location>
        <begin position="155"/>
        <end position="228"/>
    </location>
</feature>
<keyword evidence="4 9" id="KW-0863">Zinc-finger</keyword>
<dbReference type="PROSITE" id="PS51292">
    <property type="entry name" value="ZF_RING_CH"/>
    <property type="match status" value="1"/>
</dbReference>
<evidence type="ECO:0000259" key="12">
    <source>
        <dbReference type="PROSITE" id="PS51292"/>
    </source>
</evidence>
<dbReference type="FunFam" id="3.30.40.10:FF:000238">
    <property type="entry name" value="PHD finger family protein"/>
    <property type="match status" value="1"/>
</dbReference>
<evidence type="ECO:0000313" key="14">
    <source>
        <dbReference type="Proteomes" id="UP000631114"/>
    </source>
</evidence>
<evidence type="ECO:0000256" key="2">
    <source>
        <dbReference type="ARBA" id="ARBA00022723"/>
    </source>
</evidence>
<keyword evidence="2" id="KW-0479">Metal-binding</keyword>
<gene>
    <name evidence="13" type="ORF">IFM89_017309</name>
</gene>
<dbReference type="InterPro" id="IPR011016">
    <property type="entry name" value="Znf_RING-CH"/>
</dbReference>
<dbReference type="OrthoDB" id="1903104at2759"/>
<dbReference type="Proteomes" id="UP000631114">
    <property type="component" value="Unassembled WGS sequence"/>
</dbReference>
<name>A0A835H4H4_9MAGN</name>
<dbReference type="Pfam" id="PF00628">
    <property type="entry name" value="PHD"/>
    <property type="match status" value="1"/>
</dbReference>
<evidence type="ECO:0000256" key="7">
    <source>
        <dbReference type="ARBA" id="ARBA00023163"/>
    </source>
</evidence>
<keyword evidence="7" id="KW-0804">Transcription</keyword>